<accession>A0AAD7C0A3</accession>
<dbReference type="InterPro" id="IPR032710">
    <property type="entry name" value="NTF2-like_dom_sf"/>
</dbReference>
<dbReference type="Pfam" id="PF12680">
    <property type="entry name" value="SnoaL_2"/>
    <property type="match status" value="1"/>
</dbReference>
<dbReference type="SUPFAM" id="SSF54427">
    <property type="entry name" value="NTF2-like"/>
    <property type="match status" value="1"/>
</dbReference>
<gene>
    <name evidence="2" type="ORF">FB45DRAFT_1026222</name>
</gene>
<organism evidence="2 3">
    <name type="scientific">Roridomyces roridus</name>
    <dbReference type="NCBI Taxonomy" id="1738132"/>
    <lineage>
        <taxon>Eukaryota</taxon>
        <taxon>Fungi</taxon>
        <taxon>Dikarya</taxon>
        <taxon>Basidiomycota</taxon>
        <taxon>Agaricomycotina</taxon>
        <taxon>Agaricomycetes</taxon>
        <taxon>Agaricomycetidae</taxon>
        <taxon>Agaricales</taxon>
        <taxon>Marasmiineae</taxon>
        <taxon>Mycenaceae</taxon>
        <taxon>Roridomyces</taxon>
    </lineage>
</organism>
<dbReference type="Proteomes" id="UP001221142">
    <property type="component" value="Unassembled WGS sequence"/>
</dbReference>
<comment type="caution">
    <text evidence="2">The sequence shown here is derived from an EMBL/GenBank/DDBJ whole genome shotgun (WGS) entry which is preliminary data.</text>
</comment>
<dbReference type="Gene3D" id="3.10.450.50">
    <property type="match status" value="1"/>
</dbReference>
<dbReference type="AlphaFoldDB" id="A0AAD7C0A3"/>
<keyword evidence="3" id="KW-1185">Reference proteome</keyword>
<reference evidence="2" key="1">
    <citation type="submission" date="2023-03" db="EMBL/GenBank/DDBJ databases">
        <title>Massive genome expansion in bonnet fungi (Mycena s.s.) driven by repeated elements and novel gene families across ecological guilds.</title>
        <authorList>
            <consortium name="Lawrence Berkeley National Laboratory"/>
            <person name="Harder C.B."/>
            <person name="Miyauchi S."/>
            <person name="Viragh M."/>
            <person name="Kuo A."/>
            <person name="Thoen E."/>
            <person name="Andreopoulos B."/>
            <person name="Lu D."/>
            <person name="Skrede I."/>
            <person name="Drula E."/>
            <person name="Henrissat B."/>
            <person name="Morin E."/>
            <person name="Kohler A."/>
            <person name="Barry K."/>
            <person name="LaButti K."/>
            <person name="Morin E."/>
            <person name="Salamov A."/>
            <person name="Lipzen A."/>
            <person name="Mereny Z."/>
            <person name="Hegedus B."/>
            <person name="Baldrian P."/>
            <person name="Stursova M."/>
            <person name="Weitz H."/>
            <person name="Taylor A."/>
            <person name="Grigoriev I.V."/>
            <person name="Nagy L.G."/>
            <person name="Martin F."/>
            <person name="Kauserud H."/>
        </authorList>
    </citation>
    <scope>NUCLEOTIDE SEQUENCE</scope>
    <source>
        <strain evidence="2">9284</strain>
    </source>
</reference>
<name>A0AAD7C0A3_9AGAR</name>
<dbReference type="EMBL" id="JARKIF010000007">
    <property type="protein sequence ID" value="KAJ7635338.1"/>
    <property type="molecule type" value="Genomic_DNA"/>
</dbReference>
<evidence type="ECO:0000313" key="3">
    <source>
        <dbReference type="Proteomes" id="UP001221142"/>
    </source>
</evidence>
<dbReference type="InterPro" id="IPR037401">
    <property type="entry name" value="SnoaL-like"/>
</dbReference>
<proteinExistence type="predicted"/>
<evidence type="ECO:0000313" key="2">
    <source>
        <dbReference type="EMBL" id="KAJ7635338.1"/>
    </source>
</evidence>
<evidence type="ECO:0000259" key="1">
    <source>
        <dbReference type="Pfam" id="PF12680"/>
    </source>
</evidence>
<feature type="domain" description="SnoaL-like" evidence="1">
    <location>
        <begin position="18"/>
        <end position="123"/>
    </location>
</feature>
<sequence length="142" mass="15888">MQIQPSLASTQQLEIAYAFLASCSTFDADVLADSLPAQFTHEVFPATIDVTAKRDKDKFLALLRLSGTFFERFEFVIPPLDIVQGPDVVTLHLKGNGTMQKTGKPYNNEYMLTFRFEGEKIVSVREFVDSKYTAENFPAPGV</sequence>
<protein>
    <recommendedName>
        <fullName evidence="1">SnoaL-like domain-containing protein</fullName>
    </recommendedName>
</protein>